<keyword evidence="2" id="KW-1185">Reference proteome</keyword>
<sequence length="530" mass="58922">MKRLGSPIGLRSPKRAGRKSLESSSLSEDDSDSQAQESGSDELTSEEIRDEINYAIENDDDADEDYQPPDESNGSSLSGCETEKEPELYEITQPNAVKPREDTEGPSPSVAVQSSAATIRELEKVANVMSGRATISEHEAENSNGRQSEVPSAAQTAYSSELTDSDDEEEKIFGLELMGAKGKATRGRQSRGSPSRTSASKSNATKGMTRITPDLNFKRISGISVGDLRRFIQQIVEDSKSDLSTQILLRDGLRRAGQDSFLWPFPLTKGYFDEIINQKDYLFSKKLLEEDSDASDPERDILFSDEEKYSDSEGDDDVVDIPINKPKSASLLEFSGRGFITKSRSADITDRSHGKQSLNTDDDDEKKEEEEAAEGDDDDDDDGQKSVPFENRERNITNASDKLNLFDPALDFIPLDEYASLYWQAAENNDEMHSLADDPELGQAIYNMISRDIQPRLPGDAGRRAISSFTKSVVSAEVGEVYSRMWEALCLFRDKRFDADPQVELAKFTHEPMSWINVLQAAMMCDIPNQ</sequence>
<dbReference type="Proteomes" id="UP001145114">
    <property type="component" value="Unassembled WGS sequence"/>
</dbReference>
<gene>
    <name evidence="1" type="ORF">EV182_004873</name>
</gene>
<accession>A0ACC1HAP3</accession>
<organism evidence="1 2">
    <name type="scientific">Spiromyces aspiralis</name>
    <dbReference type="NCBI Taxonomy" id="68401"/>
    <lineage>
        <taxon>Eukaryota</taxon>
        <taxon>Fungi</taxon>
        <taxon>Fungi incertae sedis</taxon>
        <taxon>Zoopagomycota</taxon>
        <taxon>Kickxellomycotina</taxon>
        <taxon>Kickxellomycetes</taxon>
        <taxon>Kickxellales</taxon>
        <taxon>Kickxellaceae</taxon>
        <taxon>Spiromyces</taxon>
    </lineage>
</organism>
<evidence type="ECO:0000313" key="2">
    <source>
        <dbReference type="Proteomes" id="UP001145114"/>
    </source>
</evidence>
<dbReference type="EMBL" id="JAMZIH010006738">
    <property type="protein sequence ID" value="KAJ1673625.1"/>
    <property type="molecule type" value="Genomic_DNA"/>
</dbReference>
<reference evidence="1" key="1">
    <citation type="submission" date="2022-06" db="EMBL/GenBank/DDBJ databases">
        <title>Phylogenomic reconstructions and comparative analyses of Kickxellomycotina fungi.</title>
        <authorList>
            <person name="Reynolds N.K."/>
            <person name="Stajich J.E."/>
            <person name="Barry K."/>
            <person name="Grigoriev I.V."/>
            <person name="Crous P."/>
            <person name="Smith M.E."/>
        </authorList>
    </citation>
    <scope>NUCLEOTIDE SEQUENCE</scope>
    <source>
        <strain evidence="1">RSA 2271</strain>
    </source>
</reference>
<proteinExistence type="predicted"/>
<comment type="caution">
    <text evidence="1">The sequence shown here is derived from an EMBL/GenBank/DDBJ whole genome shotgun (WGS) entry which is preliminary data.</text>
</comment>
<protein>
    <submittedName>
        <fullName evidence="1">Uncharacterized protein</fullName>
    </submittedName>
</protein>
<evidence type="ECO:0000313" key="1">
    <source>
        <dbReference type="EMBL" id="KAJ1673625.1"/>
    </source>
</evidence>
<name>A0ACC1HAP3_9FUNG</name>